<evidence type="ECO:0000256" key="6">
    <source>
        <dbReference type="SAM" id="Phobius"/>
    </source>
</evidence>
<dbReference type="InterPro" id="IPR036837">
    <property type="entry name" value="Cation_efflux_CTD_sf"/>
</dbReference>
<dbReference type="InterPro" id="IPR027469">
    <property type="entry name" value="Cation_efflux_TMD_sf"/>
</dbReference>
<evidence type="ECO:0000256" key="3">
    <source>
        <dbReference type="ARBA" id="ARBA00022692"/>
    </source>
</evidence>
<dbReference type="PANTHER" id="PTHR43840">
    <property type="entry name" value="MITOCHONDRIAL METAL TRANSPORTER 1-RELATED"/>
    <property type="match status" value="1"/>
</dbReference>
<dbReference type="Gene3D" id="3.30.70.1350">
    <property type="entry name" value="Cation efflux protein, cytoplasmic domain"/>
    <property type="match status" value="1"/>
</dbReference>
<organism evidence="9 10">
    <name type="scientific">Podospora aff. communis PSN243</name>
    <dbReference type="NCBI Taxonomy" id="3040156"/>
    <lineage>
        <taxon>Eukaryota</taxon>
        <taxon>Fungi</taxon>
        <taxon>Dikarya</taxon>
        <taxon>Ascomycota</taxon>
        <taxon>Pezizomycotina</taxon>
        <taxon>Sordariomycetes</taxon>
        <taxon>Sordariomycetidae</taxon>
        <taxon>Sordariales</taxon>
        <taxon>Podosporaceae</taxon>
        <taxon>Podospora</taxon>
    </lineage>
</organism>
<dbReference type="PANTHER" id="PTHR43840:SF12">
    <property type="entry name" value="CATION DIFFUSION FACILITATOR 1 (AFU_ORTHOLOGUE AFUA_1G14440)"/>
    <property type="match status" value="1"/>
</dbReference>
<dbReference type="GO" id="GO:0016020">
    <property type="term" value="C:membrane"/>
    <property type="evidence" value="ECO:0007669"/>
    <property type="project" value="UniProtKB-SubCell"/>
</dbReference>
<comment type="caution">
    <text evidence="9">The sequence shown here is derived from an EMBL/GenBank/DDBJ whole genome shotgun (WGS) entry which is preliminary data.</text>
</comment>
<protein>
    <submittedName>
        <fullName evidence="9">Cation efflux family-domain-containing protein</fullName>
    </submittedName>
</protein>
<feature type="transmembrane region" description="Helical" evidence="6">
    <location>
        <begin position="305"/>
        <end position="327"/>
    </location>
</feature>
<dbReference type="GO" id="GO:0008324">
    <property type="term" value="F:monoatomic cation transmembrane transporter activity"/>
    <property type="evidence" value="ECO:0007669"/>
    <property type="project" value="InterPro"/>
</dbReference>
<dbReference type="AlphaFoldDB" id="A0AAV9GLJ4"/>
<dbReference type="GO" id="GO:0098771">
    <property type="term" value="P:inorganic ion homeostasis"/>
    <property type="evidence" value="ECO:0007669"/>
    <property type="project" value="UniProtKB-ARBA"/>
</dbReference>
<sequence>MDRRLLRSITFHPHWFGHYHVLPCFQHHEPPRKGRDTHFQTFSETHQEKDLFNLLSVYQDPESLLRQHHPDLAKKYWYTPWWPPRRRALLNFYTAQNTTIELILRSPSEHQSHARSLASATATRVQIAIYASLAANVLLSGLQLFAAVSSGSLSLFTTMADAIFDPLSNIMLILANRAVKHVDPRRFPSGRARLETSGNIVFCFLMMAVSVVIISFSVEDIVRGLASPGREEVNGFHVPAVVAAGVSFGTKMVLFLYCGALRERYSQVRIVWQDHRNDLFINGLGILTSVGGAKVRWWVDPAGAIVLSVGIAVLWARTAVAEFMMVVGAAATPDVQRLVTYVSLVHDVERVRGIDTVRVYYSGPRLIVEVDVVMAGDTKLEKAHDVSEGLQYKLESLPNVERAYVHVDYETSHKPEHAVVKKL</sequence>
<evidence type="ECO:0000313" key="9">
    <source>
        <dbReference type="EMBL" id="KAK4448860.1"/>
    </source>
</evidence>
<dbReference type="SUPFAM" id="SSF160240">
    <property type="entry name" value="Cation efflux protein cytoplasmic domain-like"/>
    <property type="match status" value="1"/>
</dbReference>
<dbReference type="Gene3D" id="1.20.1510.10">
    <property type="entry name" value="Cation efflux protein transmembrane domain"/>
    <property type="match status" value="1"/>
</dbReference>
<keyword evidence="10" id="KW-1185">Reference proteome</keyword>
<feature type="domain" description="Cation efflux protein transmembrane" evidence="7">
    <location>
        <begin position="130"/>
        <end position="320"/>
    </location>
</feature>
<keyword evidence="2" id="KW-0813">Transport</keyword>
<feature type="transmembrane region" description="Helical" evidence="6">
    <location>
        <begin position="127"/>
        <end position="147"/>
    </location>
</feature>
<dbReference type="FunFam" id="1.20.1510.10:FF:000005">
    <property type="entry name" value="Putative Cation diffusion facilitator 1"/>
    <property type="match status" value="1"/>
</dbReference>
<dbReference type="GO" id="GO:0030003">
    <property type="term" value="P:intracellular monoatomic cation homeostasis"/>
    <property type="evidence" value="ECO:0007669"/>
    <property type="project" value="UniProtKB-ARBA"/>
</dbReference>
<feature type="domain" description="Cation efflux protein cytoplasmic" evidence="8">
    <location>
        <begin position="344"/>
        <end position="408"/>
    </location>
</feature>
<dbReference type="InterPro" id="IPR050291">
    <property type="entry name" value="CDF_Transporter"/>
</dbReference>
<keyword evidence="3 6" id="KW-0812">Transmembrane</keyword>
<evidence type="ECO:0000259" key="7">
    <source>
        <dbReference type="Pfam" id="PF01545"/>
    </source>
</evidence>
<dbReference type="NCBIfam" id="TIGR01297">
    <property type="entry name" value="CDF"/>
    <property type="match status" value="1"/>
</dbReference>
<dbReference type="Pfam" id="PF01545">
    <property type="entry name" value="Cation_efflux"/>
    <property type="match status" value="1"/>
</dbReference>
<evidence type="ECO:0000259" key="8">
    <source>
        <dbReference type="Pfam" id="PF16916"/>
    </source>
</evidence>
<dbReference type="InterPro" id="IPR002524">
    <property type="entry name" value="Cation_efflux"/>
</dbReference>
<feature type="transmembrane region" description="Helical" evidence="6">
    <location>
        <begin position="153"/>
        <end position="175"/>
    </location>
</feature>
<evidence type="ECO:0000313" key="10">
    <source>
        <dbReference type="Proteomes" id="UP001321760"/>
    </source>
</evidence>
<reference evidence="9" key="2">
    <citation type="submission" date="2023-05" db="EMBL/GenBank/DDBJ databases">
        <authorList>
            <consortium name="Lawrence Berkeley National Laboratory"/>
            <person name="Steindorff A."/>
            <person name="Hensen N."/>
            <person name="Bonometti L."/>
            <person name="Westerberg I."/>
            <person name="Brannstrom I.O."/>
            <person name="Guillou S."/>
            <person name="Cros-Aarteil S."/>
            <person name="Calhoun S."/>
            <person name="Haridas S."/>
            <person name="Kuo A."/>
            <person name="Mondo S."/>
            <person name="Pangilinan J."/>
            <person name="Riley R."/>
            <person name="Labutti K."/>
            <person name="Andreopoulos B."/>
            <person name="Lipzen A."/>
            <person name="Chen C."/>
            <person name="Yanf M."/>
            <person name="Daum C."/>
            <person name="Ng V."/>
            <person name="Clum A."/>
            <person name="Ohm R."/>
            <person name="Martin F."/>
            <person name="Silar P."/>
            <person name="Natvig D."/>
            <person name="Lalanne C."/>
            <person name="Gautier V."/>
            <person name="Ament-Velasquez S.L."/>
            <person name="Kruys A."/>
            <person name="Hutchinson M.I."/>
            <person name="Powell A.J."/>
            <person name="Barry K."/>
            <person name="Miller A.N."/>
            <person name="Grigoriev I.V."/>
            <person name="Debuchy R."/>
            <person name="Gladieux P."/>
            <person name="Thoren M.H."/>
            <person name="Johannesson H."/>
        </authorList>
    </citation>
    <scope>NUCLEOTIDE SEQUENCE</scope>
    <source>
        <strain evidence="9">PSN243</strain>
    </source>
</reference>
<dbReference type="SUPFAM" id="SSF161111">
    <property type="entry name" value="Cation efflux protein transmembrane domain-like"/>
    <property type="match status" value="1"/>
</dbReference>
<name>A0AAV9GLJ4_9PEZI</name>
<evidence type="ECO:0000256" key="1">
    <source>
        <dbReference type="ARBA" id="ARBA00004141"/>
    </source>
</evidence>
<evidence type="ECO:0000256" key="2">
    <source>
        <dbReference type="ARBA" id="ARBA00022448"/>
    </source>
</evidence>
<feature type="transmembrane region" description="Helical" evidence="6">
    <location>
        <begin position="196"/>
        <end position="216"/>
    </location>
</feature>
<dbReference type="InterPro" id="IPR027470">
    <property type="entry name" value="Cation_efflux_CTD"/>
</dbReference>
<dbReference type="Proteomes" id="UP001321760">
    <property type="component" value="Unassembled WGS sequence"/>
</dbReference>
<keyword evidence="4 6" id="KW-1133">Transmembrane helix</keyword>
<reference evidence="9" key="1">
    <citation type="journal article" date="2023" name="Mol. Phylogenet. Evol.">
        <title>Genome-scale phylogeny and comparative genomics of the fungal order Sordariales.</title>
        <authorList>
            <person name="Hensen N."/>
            <person name="Bonometti L."/>
            <person name="Westerberg I."/>
            <person name="Brannstrom I.O."/>
            <person name="Guillou S."/>
            <person name="Cros-Aarteil S."/>
            <person name="Calhoun S."/>
            <person name="Haridas S."/>
            <person name="Kuo A."/>
            <person name="Mondo S."/>
            <person name="Pangilinan J."/>
            <person name="Riley R."/>
            <person name="LaButti K."/>
            <person name="Andreopoulos B."/>
            <person name="Lipzen A."/>
            <person name="Chen C."/>
            <person name="Yan M."/>
            <person name="Daum C."/>
            <person name="Ng V."/>
            <person name="Clum A."/>
            <person name="Steindorff A."/>
            <person name="Ohm R.A."/>
            <person name="Martin F."/>
            <person name="Silar P."/>
            <person name="Natvig D.O."/>
            <person name="Lalanne C."/>
            <person name="Gautier V."/>
            <person name="Ament-Velasquez S.L."/>
            <person name="Kruys A."/>
            <person name="Hutchinson M.I."/>
            <person name="Powell A.J."/>
            <person name="Barry K."/>
            <person name="Miller A.N."/>
            <person name="Grigoriev I.V."/>
            <person name="Debuchy R."/>
            <person name="Gladieux P."/>
            <person name="Hiltunen Thoren M."/>
            <person name="Johannesson H."/>
        </authorList>
    </citation>
    <scope>NUCLEOTIDE SEQUENCE</scope>
    <source>
        <strain evidence="9">PSN243</strain>
    </source>
</reference>
<feature type="transmembrane region" description="Helical" evidence="6">
    <location>
        <begin position="279"/>
        <end position="299"/>
    </location>
</feature>
<accession>A0AAV9GLJ4</accession>
<dbReference type="Pfam" id="PF16916">
    <property type="entry name" value="ZT_dimer"/>
    <property type="match status" value="1"/>
</dbReference>
<dbReference type="EMBL" id="MU865940">
    <property type="protein sequence ID" value="KAK4448860.1"/>
    <property type="molecule type" value="Genomic_DNA"/>
</dbReference>
<comment type="subcellular location">
    <subcellularLocation>
        <location evidence="1">Membrane</location>
        <topology evidence="1">Multi-pass membrane protein</topology>
    </subcellularLocation>
</comment>
<keyword evidence="5 6" id="KW-0472">Membrane</keyword>
<gene>
    <name evidence="9" type="ORF">QBC34DRAFT_326840</name>
</gene>
<evidence type="ECO:0000256" key="4">
    <source>
        <dbReference type="ARBA" id="ARBA00022989"/>
    </source>
</evidence>
<proteinExistence type="predicted"/>
<dbReference type="InterPro" id="IPR058533">
    <property type="entry name" value="Cation_efflux_TM"/>
</dbReference>
<feature type="transmembrane region" description="Helical" evidence="6">
    <location>
        <begin position="236"/>
        <end position="258"/>
    </location>
</feature>
<evidence type="ECO:0000256" key="5">
    <source>
        <dbReference type="ARBA" id="ARBA00023136"/>
    </source>
</evidence>